<keyword evidence="1" id="KW-0812">Transmembrane</keyword>
<dbReference type="Proteomes" id="UP000178091">
    <property type="component" value="Unassembled WGS sequence"/>
</dbReference>
<evidence type="ECO:0000256" key="1">
    <source>
        <dbReference type="SAM" id="Phobius"/>
    </source>
</evidence>
<dbReference type="AlphaFoldDB" id="A0A1F4XU67"/>
<evidence type="ECO:0000313" key="2">
    <source>
        <dbReference type="EMBL" id="OGC85272.1"/>
    </source>
</evidence>
<feature type="transmembrane region" description="Helical" evidence="1">
    <location>
        <begin position="53"/>
        <end position="71"/>
    </location>
</feature>
<organism evidence="2 3">
    <name type="scientific">Candidatus Adlerbacteria bacterium RIFCSPHIGHO2_12_FULL_53_18</name>
    <dbReference type="NCBI Taxonomy" id="1797242"/>
    <lineage>
        <taxon>Bacteria</taxon>
        <taxon>Candidatus Adleribacteriota</taxon>
    </lineage>
</organism>
<accession>A0A1F4XU67</accession>
<reference evidence="2 3" key="1">
    <citation type="journal article" date="2016" name="Nat. Commun.">
        <title>Thousands of microbial genomes shed light on interconnected biogeochemical processes in an aquifer system.</title>
        <authorList>
            <person name="Anantharaman K."/>
            <person name="Brown C.T."/>
            <person name="Hug L.A."/>
            <person name="Sharon I."/>
            <person name="Castelle C.J."/>
            <person name="Probst A.J."/>
            <person name="Thomas B.C."/>
            <person name="Singh A."/>
            <person name="Wilkins M.J."/>
            <person name="Karaoz U."/>
            <person name="Brodie E.L."/>
            <person name="Williams K.H."/>
            <person name="Hubbard S.S."/>
            <person name="Banfield J.F."/>
        </authorList>
    </citation>
    <scope>NUCLEOTIDE SEQUENCE [LARGE SCALE GENOMIC DNA]</scope>
</reference>
<dbReference type="EMBL" id="MEWW01000001">
    <property type="protein sequence ID" value="OGC85272.1"/>
    <property type="molecule type" value="Genomic_DNA"/>
</dbReference>
<keyword evidence="1" id="KW-1133">Transmembrane helix</keyword>
<evidence type="ECO:0000313" key="3">
    <source>
        <dbReference type="Proteomes" id="UP000178091"/>
    </source>
</evidence>
<gene>
    <name evidence="2" type="ORF">A3F55_00710</name>
</gene>
<protein>
    <submittedName>
        <fullName evidence="2">Uncharacterized protein</fullName>
    </submittedName>
</protein>
<name>A0A1F4XU67_9BACT</name>
<comment type="caution">
    <text evidence="2">The sequence shown here is derived from an EMBL/GenBank/DDBJ whole genome shotgun (WGS) entry which is preliminary data.</text>
</comment>
<sequence length="83" mass="8736">MLEYSSNQRGAVVDKTAETELPPLRTWITAGQAVMAGSAVAGGWLKYADFNTVASLVFAVGCYGLAVLSVFDSERSQAGKMAC</sequence>
<keyword evidence="1" id="KW-0472">Membrane</keyword>
<proteinExistence type="predicted"/>